<feature type="transmembrane region" description="Helical" evidence="1">
    <location>
        <begin position="238"/>
        <end position="261"/>
    </location>
</feature>
<dbReference type="Pfam" id="PF07786">
    <property type="entry name" value="HGSNAT_cat"/>
    <property type="match status" value="1"/>
</dbReference>
<feature type="transmembrane region" description="Helical" evidence="1">
    <location>
        <begin position="124"/>
        <end position="144"/>
    </location>
</feature>
<feature type="domain" description="Heparan-alpha-glucosaminide N-acetyltransferase catalytic" evidence="2">
    <location>
        <begin position="24"/>
        <end position="246"/>
    </location>
</feature>
<feature type="transmembrane region" description="Helical" evidence="1">
    <location>
        <begin position="191"/>
        <end position="209"/>
    </location>
</feature>
<keyword evidence="1" id="KW-0472">Membrane</keyword>
<dbReference type="Proteomes" id="UP001549119">
    <property type="component" value="Unassembled WGS sequence"/>
</dbReference>
<keyword evidence="1" id="KW-1133">Transmembrane helix</keyword>
<reference evidence="3 4" key="1">
    <citation type="submission" date="2024-06" db="EMBL/GenBank/DDBJ databases">
        <title>Genomics of switchgrass bacterial isolates.</title>
        <authorList>
            <person name="Shade A."/>
        </authorList>
    </citation>
    <scope>NUCLEOTIDE SEQUENCE [LARGE SCALE GENOMIC DNA]</scope>
    <source>
        <strain evidence="3 4">PvP084</strain>
    </source>
</reference>
<sequence>MSVDVTLDRPVSAPPAAIPSPPRRLPVIDAARATALLAMASYHTLWDLGHLRLTAENYALTPTGRHAAEMIAGSFLVLVGVGLVLMNGRGIRPRPTLLRFARIGGAALLVTLGTWVMFPDAFVFFGVLHCIAVSSLLGLPFLFLPIPVTALASAAVLAAPHVVHAPILDAPALFFLGLGSVVPRTNDYVPLFPWFGLVLAGIVLGRLALPRLARSRLGAWAPRTRLGRAATVAGRHSLAIYLVHQPLLLALLTGLVTVVGANPRAGLRAFRADYVTICARTGGEPPLCRIAARCTSEALLREDLFREDGRPFSGTERLRAQAISQGCYATLEAAARSAR</sequence>
<evidence type="ECO:0000256" key="1">
    <source>
        <dbReference type="SAM" id="Phobius"/>
    </source>
</evidence>
<proteinExistence type="predicted"/>
<evidence type="ECO:0000259" key="2">
    <source>
        <dbReference type="Pfam" id="PF07786"/>
    </source>
</evidence>
<protein>
    <submittedName>
        <fullName evidence="3">Membrane protein</fullName>
    </submittedName>
</protein>
<evidence type="ECO:0000313" key="3">
    <source>
        <dbReference type="EMBL" id="MET3867743.1"/>
    </source>
</evidence>
<name>A0ABV2NMJ9_9HYPH</name>
<gene>
    <name evidence="3" type="ORF">ABIC20_005052</name>
</gene>
<dbReference type="RefSeq" id="WP_059408889.1">
    <property type="nucleotide sequence ID" value="NZ_JAZBNP010000002.1"/>
</dbReference>
<keyword evidence="1" id="KW-0812">Transmembrane</keyword>
<organism evidence="3 4">
    <name type="scientific">Methylobacterium radiotolerans</name>
    <dbReference type="NCBI Taxonomy" id="31998"/>
    <lineage>
        <taxon>Bacteria</taxon>
        <taxon>Pseudomonadati</taxon>
        <taxon>Pseudomonadota</taxon>
        <taxon>Alphaproteobacteria</taxon>
        <taxon>Hyphomicrobiales</taxon>
        <taxon>Methylobacteriaceae</taxon>
        <taxon>Methylobacterium</taxon>
    </lineage>
</organism>
<dbReference type="EMBL" id="JBEPNW010000002">
    <property type="protein sequence ID" value="MET3867743.1"/>
    <property type="molecule type" value="Genomic_DNA"/>
</dbReference>
<feature type="transmembrane region" description="Helical" evidence="1">
    <location>
        <begin position="70"/>
        <end position="88"/>
    </location>
</feature>
<accession>A0ABV2NMJ9</accession>
<evidence type="ECO:0000313" key="4">
    <source>
        <dbReference type="Proteomes" id="UP001549119"/>
    </source>
</evidence>
<dbReference type="InterPro" id="IPR012429">
    <property type="entry name" value="HGSNAT_cat"/>
</dbReference>
<feature type="transmembrane region" description="Helical" evidence="1">
    <location>
        <begin position="100"/>
        <end position="118"/>
    </location>
</feature>
<keyword evidence="4" id="KW-1185">Reference proteome</keyword>
<feature type="transmembrane region" description="Helical" evidence="1">
    <location>
        <begin position="156"/>
        <end position="179"/>
    </location>
</feature>
<comment type="caution">
    <text evidence="3">The sequence shown here is derived from an EMBL/GenBank/DDBJ whole genome shotgun (WGS) entry which is preliminary data.</text>
</comment>